<evidence type="ECO:0000256" key="12">
    <source>
        <dbReference type="ARBA" id="ARBA00023505"/>
    </source>
</evidence>
<dbReference type="GeneTree" id="ENSGT00390000008107"/>
<evidence type="ECO:0000256" key="2">
    <source>
        <dbReference type="ARBA" id="ARBA00004371"/>
    </source>
</evidence>
<dbReference type="Ensembl" id="ENSOMYT00000000834.2">
    <property type="protein sequence ID" value="ENSOMYP00000000719.2"/>
    <property type="gene ID" value="ENSOMYG00000000436.2"/>
</dbReference>
<dbReference type="GO" id="GO:0060473">
    <property type="term" value="C:cortical granule"/>
    <property type="evidence" value="ECO:0007669"/>
    <property type="project" value="UniProtKB-SubCell"/>
</dbReference>
<evidence type="ECO:0000256" key="10">
    <source>
        <dbReference type="ARBA" id="ARBA00023295"/>
    </source>
</evidence>
<evidence type="ECO:0000256" key="18">
    <source>
        <dbReference type="ARBA" id="ARBA00047301"/>
    </source>
</evidence>
<evidence type="ECO:0000256" key="6">
    <source>
        <dbReference type="ARBA" id="ARBA00023098"/>
    </source>
</evidence>
<dbReference type="GO" id="GO:0005975">
    <property type="term" value="P:carbohydrate metabolic process"/>
    <property type="evidence" value="ECO:0007669"/>
    <property type="project" value="InterPro"/>
</dbReference>
<evidence type="ECO:0000256" key="9">
    <source>
        <dbReference type="ARBA" id="ARBA00023228"/>
    </source>
</evidence>
<feature type="disulfide bond" evidence="22">
    <location>
        <begin position="268"/>
        <end position="319"/>
    </location>
</feature>
<evidence type="ECO:0000256" key="11">
    <source>
        <dbReference type="ARBA" id="ARBA00023329"/>
    </source>
</evidence>
<reference evidence="24" key="1">
    <citation type="submission" date="2020-07" db="EMBL/GenBank/DDBJ databases">
        <title>A long reads based de novo assembly of the rainbow trout Arlee double haploid line genome.</title>
        <authorList>
            <person name="Gao G."/>
            <person name="Palti Y."/>
        </authorList>
    </citation>
    <scope>NUCLEOTIDE SEQUENCE [LARGE SCALE GENOMIC DNA]</scope>
</reference>
<name>A0A8C7NDC1_ONCMY</name>
<keyword evidence="10 20" id="KW-0326">Glycosidase</keyword>
<comment type="subcellular location">
    <subcellularLocation>
        <location evidence="13">Cytoplasmic vesicle</location>
        <location evidence="13">Secretory vesicle</location>
        <location evidence="13">Cortical granule</location>
    </subcellularLocation>
    <subcellularLocation>
        <location evidence="2">Lysosome</location>
    </subcellularLocation>
</comment>
<keyword evidence="7 22" id="KW-1015">Disulfide bond</keyword>
<organism evidence="24 25">
    <name type="scientific">Oncorhynchus mykiss</name>
    <name type="common">Rainbow trout</name>
    <name type="synonym">Salmo gairdneri</name>
    <dbReference type="NCBI Taxonomy" id="8022"/>
    <lineage>
        <taxon>Eukaryota</taxon>
        <taxon>Metazoa</taxon>
        <taxon>Chordata</taxon>
        <taxon>Craniata</taxon>
        <taxon>Vertebrata</taxon>
        <taxon>Euteleostomi</taxon>
        <taxon>Actinopterygii</taxon>
        <taxon>Neopterygii</taxon>
        <taxon>Teleostei</taxon>
        <taxon>Protacanthopterygii</taxon>
        <taxon>Salmoniformes</taxon>
        <taxon>Salmonidae</taxon>
        <taxon>Salmoninae</taxon>
        <taxon>Oncorhynchus</taxon>
    </lineage>
</organism>
<dbReference type="PANTHER" id="PTHR22600:SF38">
    <property type="entry name" value="BETA-HEXOSAMINIDASE SUBUNIT BETA"/>
    <property type="match status" value="1"/>
</dbReference>
<comment type="catalytic activity">
    <reaction evidence="12">
        <text>beta-D-GalNAc-(1-&gt;4)-alpha-L-IdoA-(1-&gt;3)-beta-D-GalNAc-4-sulfate-(1-&gt;4)-alpha-L-IdoA-(1-&gt;3)-D-GalNAc-4-sulfate + H2O = alpha-L-IdoA-(1-&gt;3)-beta-D-GalNAc-4-sulfate-(1-&gt;4)-alpha-L-IdoA-(1-&gt;3)-D-GalNAc-4-sulfate + N-acetyl-D-galactosamine</text>
        <dbReference type="Rhea" id="RHEA:64372"/>
        <dbReference type="ChEBI" id="CHEBI:15377"/>
        <dbReference type="ChEBI" id="CHEBI:28037"/>
        <dbReference type="ChEBI" id="CHEBI:152565"/>
        <dbReference type="ChEBI" id="CHEBI:152566"/>
    </reaction>
    <physiologicalReaction direction="left-to-right" evidence="12">
        <dbReference type="Rhea" id="RHEA:64373"/>
    </physiologicalReaction>
</comment>
<keyword evidence="6" id="KW-0443">Lipid metabolism</keyword>
<protein>
    <recommendedName>
        <fullName evidence="20">Beta-hexosaminidase</fullName>
        <ecNumber evidence="20">3.2.1.52</ecNumber>
    </recommendedName>
</protein>
<evidence type="ECO:0000256" key="17">
    <source>
        <dbReference type="ARBA" id="ARBA00046959"/>
    </source>
</evidence>
<dbReference type="SUPFAM" id="SSF51445">
    <property type="entry name" value="(Trans)glycosidases"/>
    <property type="match status" value="1"/>
</dbReference>
<evidence type="ECO:0000256" key="14">
    <source>
        <dbReference type="ARBA" id="ARBA00043767"/>
    </source>
</evidence>
<proteinExistence type="inferred from homology"/>
<evidence type="ECO:0000256" key="19">
    <source>
        <dbReference type="ARBA" id="ARBA00049464"/>
    </source>
</evidence>
<comment type="catalytic activity">
    <reaction evidence="1 20">
        <text>Hydrolysis of terminal non-reducing N-acetyl-D-hexosamine residues in N-acetyl-beta-D-hexosaminides.</text>
        <dbReference type="EC" id="3.2.1.52"/>
    </reaction>
</comment>
<dbReference type="SUPFAM" id="SSF55545">
    <property type="entry name" value="beta-N-acetylhexosaminidase-like domain"/>
    <property type="match status" value="1"/>
</dbReference>
<dbReference type="PIRSF" id="PIRSF001093">
    <property type="entry name" value="B-hxosamndse_ab_euk"/>
    <property type="match status" value="1"/>
</dbReference>
<keyword evidence="25" id="KW-1185">Reference proteome</keyword>
<dbReference type="CDD" id="cd06562">
    <property type="entry name" value="GH20_HexA_HexB-like"/>
    <property type="match status" value="1"/>
</dbReference>
<dbReference type="GO" id="GO:0005764">
    <property type="term" value="C:lysosome"/>
    <property type="evidence" value="ECO:0007669"/>
    <property type="project" value="UniProtKB-SubCell"/>
</dbReference>
<comment type="function">
    <text evidence="16">Hydrolyzes the non-reducing end N-acetyl-D-hexosamine and/or sulfated N-acetyl-D-hexosamine of glycoconjugates, such as the oligosaccharide moieties from proteins and neutral glycolipids, or from certain mucopolysaccharides. The isozyme B does not hydrolyze each of these substrates, however hydrolyzes efficiently neutral oligosaccharide. Only the isozyme A is responsible for the degradation of GM2 gangliosides in the presence of GM2A. During fertilization is responsible, at least in part, for the zona block to polyspermy. Present in the cortical granules of non-activated oocytes, is exocytosed during the cortical reaction in response to oocyte activation and inactivates the sperm galactosyltransferase-binding site, accounting for the block in sperm binding to the zona pellucida.</text>
</comment>
<keyword evidence="5 20" id="KW-0378">Hydrolase</keyword>
<dbReference type="GO" id="GO:0016020">
    <property type="term" value="C:membrane"/>
    <property type="evidence" value="ECO:0007669"/>
    <property type="project" value="TreeGrafter"/>
</dbReference>
<evidence type="ECO:0000256" key="22">
    <source>
        <dbReference type="PIRSR" id="PIRSR001093-2"/>
    </source>
</evidence>
<comment type="catalytic activity">
    <reaction evidence="19">
        <text>N-acetyl-beta-D-6-sulfogalactosaminyl-(1-&gt;4)-alpha-L-iduronyl-(1-&gt;3)-N-acetyl-D-6-sulfogalactosamine + H2O = alpha-L-iduronyl-(1-&gt;3)-N-acetyl-D-6-sulfogalactosamine + N-acetyl-D-6-sulfogalactosamine</text>
        <dbReference type="Rhea" id="RHEA:64384"/>
        <dbReference type="ChEBI" id="CHEBI:15377"/>
        <dbReference type="ChEBI" id="CHEBI:152567"/>
        <dbReference type="ChEBI" id="CHEBI:152568"/>
        <dbReference type="ChEBI" id="CHEBI:153064"/>
    </reaction>
    <physiologicalReaction direction="left-to-right" evidence="19">
        <dbReference type="Rhea" id="RHEA:64385"/>
    </physiologicalReaction>
</comment>
<dbReference type="InterPro" id="IPR025705">
    <property type="entry name" value="Beta_hexosaminidase_sua/sub"/>
</dbReference>
<evidence type="ECO:0000256" key="4">
    <source>
        <dbReference type="ARBA" id="ARBA00022729"/>
    </source>
</evidence>
<dbReference type="FunFam" id="3.20.20.80:FF:000063">
    <property type="entry name" value="Beta-hexosaminidase"/>
    <property type="match status" value="1"/>
</dbReference>
<comment type="catalytic activity">
    <reaction evidence="14">
        <text>a ganglioside GM2 (d18:1(4E)) + H2O = a ganglioside GM3 (d18:1(4E)) + N-acetyl-beta-D-galactosamine</text>
        <dbReference type="Rhea" id="RHEA:47940"/>
        <dbReference type="ChEBI" id="CHEBI:15377"/>
        <dbReference type="ChEBI" id="CHEBI:28497"/>
        <dbReference type="ChEBI" id="CHEBI:60065"/>
        <dbReference type="ChEBI" id="CHEBI:71502"/>
    </reaction>
    <physiologicalReaction direction="left-to-right" evidence="14">
        <dbReference type="Rhea" id="RHEA:47941"/>
    </physiologicalReaction>
</comment>
<gene>
    <name evidence="24" type="primary">LOC110523365</name>
</gene>
<evidence type="ECO:0000256" key="3">
    <source>
        <dbReference type="ARBA" id="ARBA00006285"/>
    </source>
</evidence>
<evidence type="ECO:0000256" key="7">
    <source>
        <dbReference type="ARBA" id="ARBA00023157"/>
    </source>
</evidence>
<keyword evidence="8" id="KW-0325">Glycoprotein</keyword>
<feature type="disulfide bond" evidence="22">
    <location>
        <begin position="493"/>
        <end position="510"/>
    </location>
</feature>
<dbReference type="GO" id="GO:0030203">
    <property type="term" value="P:glycosaminoglycan metabolic process"/>
    <property type="evidence" value="ECO:0007669"/>
    <property type="project" value="TreeGrafter"/>
</dbReference>
<evidence type="ECO:0000256" key="20">
    <source>
        <dbReference type="PIRNR" id="PIRNR001093"/>
    </source>
</evidence>
<dbReference type="Gene3D" id="3.30.379.10">
    <property type="entry name" value="Chitobiase/beta-hexosaminidase domain 2-like"/>
    <property type="match status" value="1"/>
</dbReference>
<comment type="similarity">
    <text evidence="3 20">Belongs to the glycosyl hydrolase 20 family.</text>
</comment>
<dbReference type="Pfam" id="PF00728">
    <property type="entry name" value="Glyco_hydro_20"/>
    <property type="match status" value="1"/>
</dbReference>
<sequence length="513" mass="58716">YVEYIFCLPGSLHLNVFIFVKYNGQTDTGQYPTLGDSPYGSLWPLPQKVKISTVVFKLSGASFHIFDAKESSSGASCRLLQNAYRRYDEYIFTSSRKQGQNKSKKALASDMSELQVWITSADSECDSYPSVTSDESCEFTGMVFVFFHFSHLCHVNSLLHSTRRPHPCLNTSRMITEVNYLTAMAWNKFNVFHWHIVDDPSFPYLSRTFPQLSQHGAYHPYTHVYTPSDVKMIIEFARLRGIRVVPEFDTPGHTQSWGKGQKDLLTPCYSGASPSGSFGPVNPMLNTTYDFMSMFFKEVNTVFPDAYVHLGGDEVDFSCWKSNPDIQKFMEQQGFGMDYSKLESFYIQRLLDIITTTNKGYMIWQEVFDNGVKLKSDTVVHVWMGNKVEEELQKVTEAGFTTILSAPWYLDYISYGQDWQKFYRAEPLSFKGTDAQKKLVIGGEACLWGEYVDATNLTPRLWPRASAVGERLWSDRDVRDLNDAYSRLAKHRCRMVQRGIPAEPLFTGYCAHE</sequence>
<evidence type="ECO:0000256" key="21">
    <source>
        <dbReference type="PIRSR" id="PIRSR001093-1"/>
    </source>
</evidence>
<keyword evidence="9" id="KW-0458">Lysosome</keyword>
<evidence type="ECO:0000256" key="15">
    <source>
        <dbReference type="ARBA" id="ARBA00043827"/>
    </source>
</evidence>
<evidence type="ECO:0000256" key="5">
    <source>
        <dbReference type="ARBA" id="ARBA00022801"/>
    </source>
</evidence>
<comment type="subunit">
    <text evidence="17">There are 3 forms of beta-hexosaminidase: hexosaminidase A is a heterodimer composed of one subunit alpha and one subunit beta (chain A and B); hexosaminidase B is a homodimer of two beta subunits (two chains A and B); hexosaminidase S is a homodimer of two alpha subunits. The composition of the dimer (isozyme A versus isozyme S) has a significant effect on the substrate specificity of the alpha subunit active site.</text>
</comment>
<dbReference type="Proteomes" id="UP000694395">
    <property type="component" value="Chromosome 5"/>
</dbReference>
<evidence type="ECO:0000313" key="24">
    <source>
        <dbReference type="Ensembl" id="ENSOMYP00000000719.2"/>
    </source>
</evidence>
<evidence type="ECO:0000313" key="25">
    <source>
        <dbReference type="Proteomes" id="UP000694395"/>
    </source>
</evidence>
<dbReference type="Gene3D" id="3.20.20.80">
    <property type="entry name" value="Glycosidases"/>
    <property type="match status" value="1"/>
</dbReference>
<dbReference type="AlphaFoldDB" id="A0A8C7NDC1"/>
<evidence type="ECO:0000256" key="8">
    <source>
        <dbReference type="ARBA" id="ARBA00023180"/>
    </source>
</evidence>
<evidence type="ECO:0000259" key="23">
    <source>
        <dbReference type="Pfam" id="PF00728"/>
    </source>
</evidence>
<dbReference type="PANTHER" id="PTHR22600">
    <property type="entry name" value="BETA-HEXOSAMINIDASE"/>
    <property type="match status" value="1"/>
</dbReference>
<evidence type="ECO:0000256" key="1">
    <source>
        <dbReference type="ARBA" id="ARBA00001231"/>
    </source>
</evidence>
<accession>A0A8C7NDC1</accession>
<dbReference type="InterPro" id="IPR017853">
    <property type="entry name" value="GH"/>
</dbReference>
<feature type="disulfide bond" evidence="22">
    <location>
        <begin position="77"/>
        <end position="125"/>
    </location>
</feature>
<keyword evidence="4" id="KW-0732">Signal</keyword>
<reference evidence="24" key="3">
    <citation type="submission" date="2025-09" db="UniProtKB">
        <authorList>
            <consortium name="Ensembl"/>
        </authorList>
    </citation>
    <scope>IDENTIFICATION</scope>
</reference>
<feature type="domain" description="Glycoside hydrolase family 20 catalytic" evidence="23">
    <location>
        <begin position="179"/>
        <end position="475"/>
    </location>
</feature>
<dbReference type="PRINTS" id="PR00738">
    <property type="entry name" value="GLHYDRLASE20"/>
</dbReference>
<keyword evidence="11" id="KW-0968">Cytoplasmic vesicle</keyword>
<dbReference type="EC" id="3.2.1.52" evidence="20"/>
<feature type="active site" description="Proton donor" evidence="21">
    <location>
        <position position="314"/>
    </location>
</feature>
<dbReference type="InterPro" id="IPR029018">
    <property type="entry name" value="Hex-like_dom2"/>
</dbReference>
<evidence type="ECO:0000256" key="16">
    <source>
        <dbReference type="ARBA" id="ARBA00045511"/>
    </source>
</evidence>
<dbReference type="GO" id="GO:0006689">
    <property type="term" value="P:ganglioside catabolic process"/>
    <property type="evidence" value="ECO:0007669"/>
    <property type="project" value="TreeGrafter"/>
</dbReference>
<comment type="catalytic activity">
    <reaction evidence="15">
        <text>a ganglioside GM2 + H2O = a ganglioside GM3 + N-acetyl-beta-D-galactosamine</text>
        <dbReference type="Rhea" id="RHEA:47968"/>
        <dbReference type="ChEBI" id="CHEBI:15377"/>
        <dbReference type="ChEBI" id="CHEBI:28497"/>
        <dbReference type="ChEBI" id="CHEBI:79210"/>
        <dbReference type="ChEBI" id="CHEBI:79218"/>
    </reaction>
    <physiologicalReaction direction="left-to-right" evidence="15">
        <dbReference type="Rhea" id="RHEA:47969"/>
    </physiologicalReaction>
</comment>
<comment type="catalytic activity">
    <reaction evidence="18">
        <text>N-acetyl-beta-D-galactosaminyl-(1-&gt;4)-beta-D-3-sulfogalactosyl-(1-&gt;4)-beta-D-glucosyl-(1&lt;-&gt;1')-ceramide + H2O = a beta-D-3-sulfogalactosyl-(1-&gt;4)-beta-D-glucosyl-(1&lt;-&gt;1')-ceramide + N-acetyl-beta-D-galactosamine</text>
        <dbReference type="Rhea" id="RHEA:48276"/>
        <dbReference type="ChEBI" id="CHEBI:15377"/>
        <dbReference type="ChEBI" id="CHEBI:28497"/>
        <dbReference type="ChEBI" id="CHEBI:90163"/>
        <dbReference type="ChEBI" id="CHEBI:90164"/>
    </reaction>
    <physiologicalReaction direction="left-to-right" evidence="18">
        <dbReference type="Rhea" id="RHEA:48277"/>
    </physiologicalReaction>
</comment>
<dbReference type="GO" id="GO:0004563">
    <property type="term" value="F:beta-N-acetylhexosaminidase activity"/>
    <property type="evidence" value="ECO:0007669"/>
    <property type="project" value="UniProtKB-EC"/>
</dbReference>
<reference evidence="24" key="2">
    <citation type="submission" date="2025-08" db="UniProtKB">
        <authorList>
            <consortium name="Ensembl"/>
        </authorList>
    </citation>
    <scope>IDENTIFICATION</scope>
</reference>
<evidence type="ECO:0000256" key="13">
    <source>
        <dbReference type="ARBA" id="ARBA00037865"/>
    </source>
</evidence>
<dbReference type="InterPro" id="IPR015883">
    <property type="entry name" value="Glyco_hydro_20_cat"/>
</dbReference>